<accession>A0AA36BP40</accession>
<dbReference type="Proteomes" id="UP001162480">
    <property type="component" value="Chromosome 20"/>
</dbReference>
<keyword evidence="2" id="KW-1185">Reference proteome</keyword>
<proteinExistence type="predicted"/>
<dbReference type="AlphaFoldDB" id="A0AA36BP40"/>
<gene>
    <name evidence="1" type="ORF">OCTVUL_1B011694</name>
</gene>
<evidence type="ECO:0000313" key="2">
    <source>
        <dbReference type="Proteomes" id="UP001162480"/>
    </source>
</evidence>
<dbReference type="EMBL" id="OX597833">
    <property type="protein sequence ID" value="CAI9737986.1"/>
    <property type="molecule type" value="Genomic_DNA"/>
</dbReference>
<evidence type="ECO:0000313" key="1">
    <source>
        <dbReference type="EMBL" id="CAI9737986.1"/>
    </source>
</evidence>
<sequence length="165" mass="19976">MQLCGFRTQRNIYDKLNLAFIKLNRWQRKITEKLISTSINVSDKYIERQKHKQKFFHRILFYLNVSITIFITENRVSQSVLEKISKYQAIYRSNLQKENTLSDLESKHFTLYFMYAFIEDTIRNLIYSDRLEYIKAENANSSQWFKSFIRLAVLIERNDILLKIL</sequence>
<protein>
    <submittedName>
        <fullName evidence="1">Uncharacterized protein</fullName>
    </submittedName>
</protein>
<organism evidence="1 2">
    <name type="scientific">Octopus vulgaris</name>
    <name type="common">Common octopus</name>
    <dbReference type="NCBI Taxonomy" id="6645"/>
    <lineage>
        <taxon>Eukaryota</taxon>
        <taxon>Metazoa</taxon>
        <taxon>Spiralia</taxon>
        <taxon>Lophotrochozoa</taxon>
        <taxon>Mollusca</taxon>
        <taxon>Cephalopoda</taxon>
        <taxon>Coleoidea</taxon>
        <taxon>Octopodiformes</taxon>
        <taxon>Octopoda</taxon>
        <taxon>Incirrata</taxon>
        <taxon>Octopodidae</taxon>
        <taxon>Octopus</taxon>
    </lineage>
</organism>
<reference evidence="1" key="1">
    <citation type="submission" date="2023-08" db="EMBL/GenBank/DDBJ databases">
        <authorList>
            <person name="Alioto T."/>
            <person name="Alioto T."/>
            <person name="Gomez Garrido J."/>
        </authorList>
    </citation>
    <scope>NUCLEOTIDE SEQUENCE</scope>
</reference>
<name>A0AA36BP40_OCTVU</name>